<gene>
    <name evidence="1" type="ORF">HNQ59_002614</name>
</gene>
<sequence length="82" mass="9081">MTDDHVSQQGLGFSYHARKNGEVEVRRQGKVVSLLRGRDAAAFLAKVEAGDEAAAQQLLARITGNYRRGNERLASHHARNRP</sequence>
<dbReference type="RefSeq" id="WP_184039962.1">
    <property type="nucleotide sequence ID" value="NZ_JACHHY010000015.1"/>
</dbReference>
<keyword evidence="2" id="KW-1185">Reference proteome</keyword>
<name>A0A840MSC9_9PROT</name>
<dbReference type="EMBL" id="JACHHY010000015">
    <property type="protein sequence ID" value="MBB5019316.1"/>
    <property type="molecule type" value="Genomic_DNA"/>
</dbReference>
<evidence type="ECO:0000313" key="1">
    <source>
        <dbReference type="EMBL" id="MBB5019316.1"/>
    </source>
</evidence>
<organism evidence="1 2">
    <name type="scientific">Chitinivorax tropicus</name>
    <dbReference type="NCBI Taxonomy" id="714531"/>
    <lineage>
        <taxon>Bacteria</taxon>
        <taxon>Pseudomonadati</taxon>
        <taxon>Pseudomonadota</taxon>
        <taxon>Betaproteobacteria</taxon>
        <taxon>Chitinivorax</taxon>
    </lineage>
</organism>
<protein>
    <submittedName>
        <fullName evidence="1">Uncharacterized protein</fullName>
    </submittedName>
</protein>
<evidence type="ECO:0000313" key="2">
    <source>
        <dbReference type="Proteomes" id="UP000575898"/>
    </source>
</evidence>
<accession>A0A840MSC9</accession>
<comment type="caution">
    <text evidence="1">The sequence shown here is derived from an EMBL/GenBank/DDBJ whole genome shotgun (WGS) entry which is preliminary data.</text>
</comment>
<dbReference type="AlphaFoldDB" id="A0A840MSC9"/>
<reference evidence="1 2" key="1">
    <citation type="submission" date="2020-08" db="EMBL/GenBank/DDBJ databases">
        <title>Genomic Encyclopedia of Type Strains, Phase IV (KMG-IV): sequencing the most valuable type-strain genomes for metagenomic binning, comparative biology and taxonomic classification.</title>
        <authorList>
            <person name="Goeker M."/>
        </authorList>
    </citation>
    <scope>NUCLEOTIDE SEQUENCE [LARGE SCALE GENOMIC DNA]</scope>
    <source>
        <strain evidence="1 2">DSM 27165</strain>
    </source>
</reference>
<proteinExistence type="predicted"/>
<dbReference type="Proteomes" id="UP000575898">
    <property type="component" value="Unassembled WGS sequence"/>
</dbReference>